<dbReference type="InterPro" id="IPR013517">
    <property type="entry name" value="FG-GAP"/>
</dbReference>
<dbReference type="HOGENOM" id="CLU_027473_0_0_3"/>
<sequence length="455" mass="49502">MFTNKSKFLLDNPIQMNYGLAITDVDGDGSFELFVAGFNGPNLVLKYNGQGLVNIADEILADAGRQAIGVAAGDIDGDGREEIYVLNTDTFAGRKGFGDCLFDYRDGKWVDLFSLPENQNAINFTAGRSVVCVDRKGTGQYGFFVANYGGPMRLYELNEKGHLVDVAPEVGLDLTTGGRSVISLPLVSDHMDIFAVNEHGRNFLFRNQGDGTFKEMAQMAGIDDPDQNGRGLVALDADGDGRFDLVYGNWLGPHRMYLQGVPGHFKDVAPPDMAIPSPIRTVISADFDNDGYEELFFNNMGEPNRLFAYRAGTWKAIDTGEAWEPDGAGTGAAVGDLDEDGQLTLFIAHGEATVQPITLYSPPENGHAWFRVLPLTERGAPARGSIVTLIGEQQTQRRVIDAGSGYLCQMEPIAHFGLGENPVIKQIEVRWPDGKIAKISSPKANQLIRVPYPSA</sequence>
<dbReference type="AlphaFoldDB" id="K9WG19"/>
<name>K9WG19_9CYAN</name>
<dbReference type="PANTHER" id="PTHR16026:SF0">
    <property type="entry name" value="CARTILAGE ACIDIC PROTEIN 1"/>
    <property type="match status" value="1"/>
</dbReference>
<accession>K9WG19</accession>
<evidence type="ECO:0000313" key="4">
    <source>
        <dbReference type="Proteomes" id="UP000010471"/>
    </source>
</evidence>
<protein>
    <recommendedName>
        <fullName evidence="2">ASPIC/UnbV domain-containing protein</fullName>
    </recommendedName>
</protein>
<dbReference type="PATRIC" id="fig|1173027.3.peg.2954"/>
<evidence type="ECO:0000256" key="1">
    <source>
        <dbReference type="ARBA" id="ARBA00022729"/>
    </source>
</evidence>
<dbReference type="SUPFAM" id="SSF69318">
    <property type="entry name" value="Integrin alpha N-terminal domain"/>
    <property type="match status" value="1"/>
</dbReference>
<dbReference type="Proteomes" id="UP000010471">
    <property type="component" value="Chromosome"/>
</dbReference>
<dbReference type="Pfam" id="PF07593">
    <property type="entry name" value="UnbV_ASPIC"/>
    <property type="match status" value="1"/>
</dbReference>
<organism evidence="3 4">
    <name type="scientific">Allocoleopsis franciscana PCC 7113</name>
    <dbReference type="NCBI Taxonomy" id="1173027"/>
    <lineage>
        <taxon>Bacteria</taxon>
        <taxon>Bacillati</taxon>
        <taxon>Cyanobacteriota</taxon>
        <taxon>Cyanophyceae</taxon>
        <taxon>Coleofasciculales</taxon>
        <taxon>Coleofasciculaceae</taxon>
        <taxon>Allocoleopsis</taxon>
        <taxon>Allocoleopsis franciscana</taxon>
    </lineage>
</organism>
<dbReference type="EMBL" id="CP003630">
    <property type="protein sequence ID" value="AFZ18472.1"/>
    <property type="molecule type" value="Genomic_DNA"/>
</dbReference>
<dbReference type="InterPro" id="IPR011519">
    <property type="entry name" value="UnbV_ASPIC"/>
</dbReference>
<reference evidence="3 4" key="1">
    <citation type="submission" date="2012-06" db="EMBL/GenBank/DDBJ databases">
        <title>Finished chromosome of genome of Microcoleus sp. PCC 7113.</title>
        <authorList>
            <consortium name="US DOE Joint Genome Institute"/>
            <person name="Gugger M."/>
            <person name="Coursin T."/>
            <person name="Rippka R."/>
            <person name="Tandeau De Marsac N."/>
            <person name="Huntemann M."/>
            <person name="Wei C.-L."/>
            <person name="Han J."/>
            <person name="Detter J.C."/>
            <person name="Han C."/>
            <person name="Tapia R."/>
            <person name="Chen A."/>
            <person name="Kyrpides N."/>
            <person name="Mavromatis K."/>
            <person name="Markowitz V."/>
            <person name="Szeto E."/>
            <person name="Ivanova N."/>
            <person name="Pagani I."/>
            <person name="Pati A."/>
            <person name="Goodwin L."/>
            <person name="Nordberg H.P."/>
            <person name="Cantor M.N."/>
            <person name="Hua S.X."/>
            <person name="Woyke T."/>
            <person name="Kerfeld C.A."/>
        </authorList>
    </citation>
    <scope>NUCLEOTIDE SEQUENCE [LARGE SCALE GENOMIC DNA]</scope>
    <source>
        <strain evidence="3 4">PCC 7113</strain>
    </source>
</reference>
<dbReference type="eggNOG" id="COG3118">
    <property type="taxonomic scope" value="Bacteria"/>
</dbReference>
<evidence type="ECO:0000313" key="3">
    <source>
        <dbReference type="EMBL" id="AFZ18472.1"/>
    </source>
</evidence>
<dbReference type="KEGG" id="mic:Mic7113_2686"/>
<evidence type="ECO:0000259" key="2">
    <source>
        <dbReference type="Pfam" id="PF07593"/>
    </source>
</evidence>
<dbReference type="Pfam" id="PF13517">
    <property type="entry name" value="FG-GAP_3"/>
    <property type="match status" value="3"/>
</dbReference>
<dbReference type="InterPro" id="IPR027039">
    <property type="entry name" value="Crtac1"/>
</dbReference>
<dbReference type="STRING" id="1173027.Mic7113_2686"/>
<gene>
    <name evidence="3" type="ORF">Mic7113_2686</name>
</gene>
<dbReference type="InterPro" id="IPR028994">
    <property type="entry name" value="Integrin_alpha_N"/>
</dbReference>
<feature type="domain" description="ASPIC/UnbV" evidence="2">
    <location>
        <begin position="382"/>
        <end position="448"/>
    </location>
</feature>
<keyword evidence="1" id="KW-0732">Signal</keyword>
<proteinExistence type="predicted"/>
<keyword evidence="4" id="KW-1185">Reference proteome</keyword>
<dbReference type="OrthoDB" id="1488578at2"/>
<dbReference type="PANTHER" id="PTHR16026">
    <property type="entry name" value="CARTILAGE ACIDIC PROTEIN 1"/>
    <property type="match status" value="1"/>
</dbReference>
<dbReference type="Gene3D" id="2.130.10.130">
    <property type="entry name" value="Integrin alpha, N-terminal"/>
    <property type="match status" value="1"/>
</dbReference>
<dbReference type="RefSeq" id="WP_015182621.1">
    <property type="nucleotide sequence ID" value="NC_019738.1"/>
</dbReference>